<evidence type="ECO:0000313" key="1">
    <source>
        <dbReference type="EMBL" id="GAG54615.1"/>
    </source>
</evidence>
<organism evidence="1">
    <name type="scientific">marine sediment metagenome</name>
    <dbReference type="NCBI Taxonomy" id="412755"/>
    <lineage>
        <taxon>unclassified sequences</taxon>
        <taxon>metagenomes</taxon>
        <taxon>ecological metagenomes</taxon>
    </lineage>
</organism>
<protein>
    <submittedName>
        <fullName evidence="1">Uncharacterized protein</fullName>
    </submittedName>
</protein>
<accession>X0YFH6</accession>
<comment type="caution">
    <text evidence="1">The sequence shown here is derived from an EMBL/GenBank/DDBJ whole genome shotgun (WGS) entry which is preliminary data.</text>
</comment>
<dbReference type="AlphaFoldDB" id="X0YFH6"/>
<name>X0YFH6_9ZZZZ</name>
<proteinExistence type="predicted"/>
<gene>
    <name evidence="1" type="ORF">S01H4_16367</name>
</gene>
<dbReference type="EMBL" id="BART01007177">
    <property type="protein sequence ID" value="GAG54615.1"/>
    <property type="molecule type" value="Genomic_DNA"/>
</dbReference>
<sequence length="105" mass="12280">MLNPQYETKVKKMTQREAVLQVWNMMPAGVFNLDRFERAVYNLLIQHKKSIRRCGLTAMMRTLRGENKYAFTTSDGEKIYNGKVLSHTFNFSVVNDDKGLYKKIL</sequence>
<reference evidence="1" key="1">
    <citation type="journal article" date="2014" name="Front. Microbiol.">
        <title>High frequency of phylogenetically diverse reductive dehalogenase-homologous genes in deep subseafloor sedimentary metagenomes.</title>
        <authorList>
            <person name="Kawai M."/>
            <person name="Futagami T."/>
            <person name="Toyoda A."/>
            <person name="Takaki Y."/>
            <person name="Nishi S."/>
            <person name="Hori S."/>
            <person name="Arai W."/>
            <person name="Tsubouchi T."/>
            <person name="Morono Y."/>
            <person name="Uchiyama I."/>
            <person name="Ito T."/>
            <person name="Fujiyama A."/>
            <person name="Inagaki F."/>
            <person name="Takami H."/>
        </authorList>
    </citation>
    <scope>NUCLEOTIDE SEQUENCE</scope>
    <source>
        <strain evidence="1">Expedition CK06-06</strain>
    </source>
</reference>